<protein>
    <submittedName>
        <fullName evidence="2">Uncharacterized protein</fullName>
    </submittedName>
</protein>
<dbReference type="AlphaFoldDB" id="A0A8J6B7H3"/>
<evidence type="ECO:0000313" key="3">
    <source>
        <dbReference type="Proteomes" id="UP000717585"/>
    </source>
</evidence>
<gene>
    <name evidence="2" type="ORF">J8273_2766</name>
</gene>
<feature type="region of interest" description="Disordered" evidence="1">
    <location>
        <begin position="496"/>
        <end position="531"/>
    </location>
</feature>
<keyword evidence="3" id="KW-1185">Reference proteome</keyword>
<feature type="compositionally biased region" description="Pro residues" evidence="1">
    <location>
        <begin position="696"/>
        <end position="715"/>
    </location>
</feature>
<sequence>MSSSAFATWTKAKWTKEKNIPVTYVDTTSFVANAEKAFCESQTEEYWSTINLLQANEDMFEFIQTAIKRLSSLMQLVLVVSEFSAEFAPGSSTQTLDEWISKGSPVKDTLIPLTDRVVGHFMAHRSIAIIAAPQTIPNTITLIAQGTLTMERVNGSLRKGIAPAPAAPTMIISYDPAPEFADANLPIMAPDMADLVKEGALTSFTYQRSVSIIAPLTYLDLSHARVARFVTTTVKAGVVPVEVLKALTTHPMPCADALTPVSPAVLDISKEFGTIAECFDSLARLLPGATGHDLASFYQQHQCGPTGTDGIEYSSARFDSPLAGIRPHAVLAPPGPDVPSLTAVLSGTRMPVAVEHIPQTLCPRATSTSTWAAVVGALGTVTHPAVPIVVKALLDIVAHGSQTPSLYVDPSAATDGAVLRERVTPTPRSRAVEVLMAQSAILANAQNCGIVSESTVHPLWDTEDDTVDVAWAIGVGLAQELEVRKKEQAAAKAAERVATAGINDKPQPQKAKPDANKTRPAPVEAARPSPDTVARALVETGLCVKARWSSNWRITKPAGAPMVFTTLSTPLSTFSQLIGALAPLYEPAPRRILVVSGSKRSKSSLSGIQQCAVDLKYTSSTDASKDVAITVIAPPALLADPALADKYGVVLVTVDLQKSRDGSLDLLASIKCNNLIVIVTGIPMRPEKKAEKTESPPNPVPASTPPPRPPPARST</sequence>
<evidence type="ECO:0000256" key="1">
    <source>
        <dbReference type="SAM" id="MobiDB-lite"/>
    </source>
</evidence>
<evidence type="ECO:0000313" key="2">
    <source>
        <dbReference type="EMBL" id="KAG9395854.1"/>
    </source>
</evidence>
<reference evidence="2" key="1">
    <citation type="submission" date="2021-05" db="EMBL/GenBank/DDBJ databases">
        <title>A free-living protist that lacks canonical eukaryotic 1 DNA replication and segregation systems.</title>
        <authorList>
            <person name="Salas-Leiva D.E."/>
            <person name="Tromer E.C."/>
            <person name="Curtis B.A."/>
            <person name="Jerlstrom-Hultqvist J."/>
            <person name="Kolisko M."/>
            <person name="Yi Z."/>
            <person name="Salas-Leiva J.S."/>
            <person name="Gallot-Lavallee L."/>
            <person name="Kops G.J.P.L."/>
            <person name="Archibald J.M."/>
            <person name="Simpson A.G.B."/>
            <person name="Roger A.J."/>
        </authorList>
    </citation>
    <scope>NUCLEOTIDE SEQUENCE</scope>
    <source>
        <strain evidence="2">BICM</strain>
    </source>
</reference>
<comment type="caution">
    <text evidence="2">The sequence shown here is derived from an EMBL/GenBank/DDBJ whole genome shotgun (WGS) entry which is preliminary data.</text>
</comment>
<organism evidence="2 3">
    <name type="scientific">Carpediemonas membranifera</name>
    <dbReference type="NCBI Taxonomy" id="201153"/>
    <lineage>
        <taxon>Eukaryota</taxon>
        <taxon>Metamonada</taxon>
        <taxon>Carpediemonas-like organisms</taxon>
        <taxon>Carpediemonas</taxon>
    </lineage>
</organism>
<dbReference type="EMBL" id="JAHDYR010000008">
    <property type="protein sequence ID" value="KAG9395854.1"/>
    <property type="molecule type" value="Genomic_DNA"/>
</dbReference>
<proteinExistence type="predicted"/>
<feature type="region of interest" description="Disordered" evidence="1">
    <location>
        <begin position="686"/>
        <end position="715"/>
    </location>
</feature>
<dbReference type="Proteomes" id="UP000717585">
    <property type="component" value="Unassembled WGS sequence"/>
</dbReference>
<accession>A0A8J6B7H3</accession>
<name>A0A8J6B7H3_9EUKA</name>